<protein>
    <submittedName>
        <fullName evidence="2">Uncharacterized protein</fullName>
    </submittedName>
</protein>
<accession>A0A7W6VSU8</accession>
<name>A0A7W6VSU8_9HYPH</name>
<dbReference type="AlphaFoldDB" id="A0A7W6VSU8"/>
<evidence type="ECO:0000256" key="1">
    <source>
        <dbReference type="SAM" id="MobiDB-lite"/>
    </source>
</evidence>
<comment type="caution">
    <text evidence="2">The sequence shown here is derived from an EMBL/GenBank/DDBJ whole genome shotgun (WGS) entry which is preliminary data.</text>
</comment>
<evidence type="ECO:0000313" key="3">
    <source>
        <dbReference type="Proteomes" id="UP000524492"/>
    </source>
</evidence>
<reference evidence="2 3" key="1">
    <citation type="submission" date="2020-08" db="EMBL/GenBank/DDBJ databases">
        <title>Genomic Encyclopedia of Type Strains, Phase IV (KMG-V): Genome sequencing to study the core and pangenomes of soil and plant-associated prokaryotes.</title>
        <authorList>
            <person name="Whitman W."/>
        </authorList>
    </citation>
    <scope>NUCLEOTIDE SEQUENCE [LARGE SCALE GENOMIC DNA]</scope>
    <source>
        <strain evidence="2 3">SEMIA 4074</strain>
    </source>
</reference>
<sequence length="128" mass="13836">MVAAEQINVLASLVEVVEQADVEAPAASNDNDISPPCGAEEDRLAKAFPGNCHIGIGRRLAGRSFGDEGEEGSAPRRSAGIDSEKGNRTFVHAIIFRSRDEHVGLTRHGKDREGYDENNFHCFSPLFG</sequence>
<organism evidence="2 3">
    <name type="scientific">Rhizobium aethiopicum</name>
    <dbReference type="NCBI Taxonomy" id="1138170"/>
    <lineage>
        <taxon>Bacteria</taxon>
        <taxon>Pseudomonadati</taxon>
        <taxon>Pseudomonadota</taxon>
        <taxon>Alphaproteobacteria</taxon>
        <taxon>Hyphomicrobiales</taxon>
        <taxon>Rhizobiaceae</taxon>
        <taxon>Rhizobium/Agrobacterium group</taxon>
        <taxon>Rhizobium</taxon>
    </lineage>
</organism>
<evidence type="ECO:0000313" key="2">
    <source>
        <dbReference type="EMBL" id="MBB4195898.1"/>
    </source>
</evidence>
<feature type="region of interest" description="Disordered" evidence="1">
    <location>
        <begin position="62"/>
        <end position="85"/>
    </location>
</feature>
<dbReference type="EMBL" id="JACIFV010000041">
    <property type="protein sequence ID" value="MBB4195898.1"/>
    <property type="molecule type" value="Genomic_DNA"/>
</dbReference>
<gene>
    <name evidence="2" type="ORF">GGD53_006099</name>
</gene>
<keyword evidence="3" id="KW-1185">Reference proteome</keyword>
<proteinExistence type="predicted"/>
<dbReference type="Proteomes" id="UP000524492">
    <property type="component" value="Unassembled WGS sequence"/>
</dbReference>